<dbReference type="EMBL" id="CP009398">
    <property type="protein sequence ID" value="AIO00067.1"/>
    <property type="molecule type" value="Genomic_DNA"/>
</dbReference>
<protein>
    <submittedName>
        <fullName evidence="4">Tryparedoxin-like protein</fullName>
    </submittedName>
</protein>
<dbReference type="GO" id="GO:0031397">
    <property type="term" value="P:negative regulation of protein ubiquitination"/>
    <property type="evidence" value="ECO:0007669"/>
    <property type="project" value="TreeGrafter"/>
</dbReference>
<keyword evidence="2" id="KW-0472">Membrane</keyword>
<feature type="compositionally biased region" description="Polar residues" evidence="1">
    <location>
        <begin position="149"/>
        <end position="160"/>
    </location>
</feature>
<dbReference type="PANTHER" id="PTHR46472">
    <property type="entry name" value="NUCLEOREDOXIN"/>
    <property type="match status" value="1"/>
</dbReference>
<feature type="compositionally biased region" description="Basic residues" evidence="1">
    <location>
        <begin position="97"/>
        <end position="107"/>
    </location>
</feature>
<feature type="compositionally biased region" description="Basic and acidic residues" evidence="1">
    <location>
        <begin position="117"/>
        <end position="128"/>
    </location>
</feature>
<dbReference type="Gene3D" id="3.40.30.10">
    <property type="entry name" value="Glutaredoxin"/>
    <property type="match status" value="1"/>
</dbReference>
<feature type="domain" description="Thioredoxin-like fold" evidence="3">
    <location>
        <begin position="31"/>
        <end position="82"/>
    </location>
</feature>
<reference evidence="4 5" key="1">
    <citation type="journal article" date="2015" name="Sci. Rep.">
        <title>The genome of Leishmania panamensis: insights into genomics of the L. (Viannia) subgenus.</title>
        <authorList>
            <person name="Llanes A."/>
            <person name="Restrepo C.M."/>
            <person name="Vecchio G.D."/>
            <person name="Anguizola F.J."/>
            <person name="Lleonart R."/>
        </authorList>
    </citation>
    <scope>NUCLEOTIDE SEQUENCE [LARGE SCALE GENOMIC DNA]</scope>
    <source>
        <strain evidence="4 5">MHOM/PA/94/PSC-1</strain>
    </source>
</reference>
<keyword evidence="5" id="KW-1185">Reference proteome</keyword>
<keyword evidence="2" id="KW-1133">Transmembrane helix</keyword>
<dbReference type="Pfam" id="PF13905">
    <property type="entry name" value="Thioredoxin_8"/>
    <property type="match status" value="1"/>
</dbReference>
<evidence type="ECO:0000259" key="3">
    <source>
        <dbReference type="Pfam" id="PF13905"/>
    </source>
</evidence>
<dbReference type="VEuPathDB" id="TriTrypDB:LPAL13_290015800"/>
<dbReference type="GO" id="GO:0030178">
    <property type="term" value="P:negative regulation of Wnt signaling pathway"/>
    <property type="evidence" value="ECO:0007669"/>
    <property type="project" value="TreeGrafter"/>
</dbReference>
<feature type="region of interest" description="Disordered" evidence="1">
    <location>
        <begin position="90"/>
        <end position="161"/>
    </location>
</feature>
<dbReference type="VEuPathDB" id="TriTrypDB:LPMP_291160"/>
<evidence type="ECO:0000256" key="2">
    <source>
        <dbReference type="SAM" id="Phobius"/>
    </source>
</evidence>
<dbReference type="OrthoDB" id="409136at2759"/>
<gene>
    <name evidence="4" type="ORF">LPMP_291160</name>
</gene>
<evidence type="ECO:0000256" key="1">
    <source>
        <dbReference type="SAM" id="MobiDB-lite"/>
    </source>
</evidence>
<dbReference type="SUPFAM" id="SSF52833">
    <property type="entry name" value="Thioredoxin-like"/>
    <property type="match status" value="1"/>
</dbReference>
<dbReference type="eggNOG" id="ENOG502SJXB">
    <property type="taxonomic scope" value="Eukaryota"/>
</dbReference>
<dbReference type="RefSeq" id="XP_010700724.1">
    <property type="nucleotide sequence ID" value="XM_010702422.1"/>
</dbReference>
<dbReference type="InterPro" id="IPR012336">
    <property type="entry name" value="Thioredoxin-like_fold"/>
</dbReference>
<dbReference type="GeneID" id="22576880"/>
<dbReference type="GO" id="GO:0005634">
    <property type="term" value="C:nucleus"/>
    <property type="evidence" value="ECO:0007669"/>
    <property type="project" value="TreeGrafter"/>
</dbReference>
<evidence type="ECO:0000313" key="5">
    <source>
        <dbReference type="Proteomes" id="UP000063063"/>
    </source>
</evidence>
<dbReference type="PANTHER" id="PTHR46472:SF1">
    <property type="entry name" value="NUCLEOREDOXIN"/>
    <property type="match status" value="1"/>
</dbReference>
<dbReference type="KEGG" id="lpan:LPMP_291160"/>
<organism evidence="4 5">
    <name type="scientific">Leishmania panamensis</name>
    <dbReference type="NCBI Taxonomy" id="5679"/>
    <lineage>
        <taxon>Eukaryota</taxon>
        <taxon>Discoba</taxon>
        <taxon>Euglenozoa</taxon>
        <taxon>Kinetoplastea</taxon>
        <taxon>Metakinetoplastina</taxon>
        <taxon>Trypanosomatida</taxon>
        <taxon>Trypanosomatidae</taxon>
        <taxon>Leishmaniinae</taxon>
        <taxon>Leishmania</taxon>
        <taxon>Leishmania guyanensis species complex</taxon>
    </lineage>
</organism>
<evidence type="ECO:0000313" key="4">
    <source>
        <dbReference type="EMBL" id="AIO00067.1"/>
    </source>
</evidence>
<proteinExistence type="predicted"/>
<dbReference type="Proteomes" id="UP000063063">
    <property type="component" value="Chromosome 29"/>
</dbReference>
<accession>A0A088SE82</accession>
<feature type="transmembrane region" description="Helical" evidence="2">
    <location>
        <begin position="336"/>
        <end position="355"/>
    </location>
</feature>
<sequence>MNYFGQWSNLELVRQDGSKHLATDVLRDVSYVVLLFGAFWSPECEAFMDVIGNFYEAHHEAKRFEVVYISRDYSQAEMMKGFLLSERASAAAQRREHQGRKEKRTHRLLSVENGQAEAKEPGVTEEVQKGANCQHWSGQGASGDLEHPQVTSRASTFSSSIPPPLKRVAELTMNSTATSGLASAHANQLMSCKRRGFWAVPYDHVGRVGVPILYHLRVFTYPGVIVCRNKRFAAGLPSSLLPPLPMVYQTPAAHSLTPPQAIQPAEESETELMQPPPSLIIDRANAPQRRQKTPMVALPECYPDVVTIAGRFMMEQDPSGEDFPWDRMNSKTRSTALLFFVIVAVLTIIVLSWALPMALIARPVASSESQAEM</sequence>
<keyword evidence="2" id="KW-0812">Transmembrane</keyword>
<dbReference type="AlphaFoldDB" id="A0A088SE82"/>
<dbReference type="GO" id="GO:0004791">
    <property type="term" value="F:thioredoxin-disulfide reductase (NADPH) activity"/>
    <property type="evidence" value="ECO:0007669"/>
    <property type="project" value="TreeGrafter"/>
</dbReference>
<name>A0A088SE82_LEIPA</name>
<dbReference type="InterPro" id="IPR036249">
    <property type="entry name" value="Thioredoxin-like_sf"/>
</dbReference>